<protein>
    <submittedName>
        <fullName evidence="1">Uncharacterized protein</fullName>
    </submittedName>
</protein>
<organism evidence="1 2">
    <name type="scientific">Flavobacterium lacisediminis</name>
    <dbReference type="NCBI Taxonomy" id="2989705"/>
    <lineage>
        <taxon>Bacteria</taxon>
        <taxon>Pseudomonadati</taxon>
        <taxon>Bacteroidota</taxon>
        <taxon>Flavobacteriia</taxon>
        <taxon>Flavobacteriales</taxon>
        <taxon>Flavobacteriaceae</taxon>
        <taxon>Flavobacterium</taxon>
    </lineage>
</organism>
<comment type="caution">
    <text evidence="1">The sequence shown here is derived from an EMBL/GenBank/DDBJ whole genome shotgun (WGS) entry which is preliminary data.</text>
</comment>
<reference evidence="1" key="1">
    <citation type="submission" date="2022-10" db="EMBL/GenBank/DDBJ databases">
        <title>Flavobacterium sp. nov., a bacterium isolated from lake sediment.</title>
        <authorList>
            <person name="Qu J.-H."/>
        </authorList>
    </citation>
    <scope>NUCLEOTIDE SEQUENCE</scope>
    <source>
        <strain evidence="1">TH16-21</strain>
    </source>
</reference>
<sequence length="57" mass="6546">MDENTLDGKIAVKQKEISVANNDPEKKKVLQAELLKLNLRKQLLKQTKITQNLKDND</sequence>
<name>A0ABT3EI08_9FLAO</name>
<gene>
    <name evidence="1" type="ORF">OJ995_07380</name>
</gene>
<accession>A0ABT3EI08</accession>
<keyword evidence="2" id="KW-1185">Reference proteome</keyword>
<evidence type="ECO:0000313" key="1">
    <source>
        <dbReference type="EMBL" id="MCW1148036.1"/>
    </source>
</evidence>
<evidence type="ECO:0000313" key="2">
    <source>
        <dbReference type="Proteomes" id="UP001165677"/>
    </source>
</evidence>
<dbReference type="EMBL" id="JAPCIO010000004">
    <property type="protein sequence ID" value="MCW1148036.1"/>
    <property type="molecule type" value="Genomic_DNA"/>
</dbReference>
<proteinExistence type="predicted"/>
<dbReference type="Proteomes" id="UP001165677">
    <property type="component" value="Unassembled WGS sequence"/>
</dbReference>
<dbReference type="RefSeq" id="WP_264368820.1">
    <property type="nucleotide sequence ID" value="NZ_JAPCIO010000004.1"/>
</dbReference>